<keyword evidence="2" id="KW-1185">Reference proteome</keyword>
<sequence>MRMLKTGFFLTIVFIFLAVFTNSNELYAQGKGKGNKQEVKAGGPPPWAPAHGYRAKTRYVYFKDYDVYYDHDRSVYISLAGTNWQVSANIPVNLRGIDLNAAVKIDLDTDVDDPQRDYSQHKQKYPKRK</sequence>
<protein>
    <submittedName>
        <fullName evidence="1">Uncharacterized protein</fullName>
    </submittedName>
</protein>
<evidence type="ECO:0000313" key="1">
    <source>
        <dbReference type="EMBL" id="MCA6078845.1"/>
    </source>
</evidence>
<dbReference type="RefSeq" id="WP_225699706.1">
    <property type="nucleotide sequence ID" value="NZ_JAIXNE010000007.1"/>
</dbReference>
<reference evidence="1" key="1">
    <citation type="submission" date="2021-09" db="EMBL/GenBank/DDBJ databases">
        <title>Fulvivirga sp. isolated from coastal sediment.</title>
        <authorList>
            <person name="Yu H."/>
        </authorList>
    </citation>
    <scope>NUCLEOTIDE SEQUENCE</scope>
    <source>
        <strain evidence="1">1062</strain>
    </source>
</reference>
<proteinExistence type="predicted"/>
<dbReference type="Proteomes" id="UP001139409">
    <property type="component" value="Unassembled WGS sequence"/>
</dbReference>
<dbReference type="EMBL" id="JAIXNE010000007">
    <property type="protein sequence ID" value="MCA6078845.1"/>
    <property type="molecule type" value="Genomic_DNA"/>
</dbReference>
<name>A0A9X1KZY8_9BACT</name>
<comment type="caution">
    <text evidence="1">The sequence shown here is derived from an EMBL/GenBank/DDBJ whole genome shotgun (WGS) entry which is preliminary data.</text>
</comment>
<dbReference type="AlphaFoldDB" id="A0A9X1KZY8"/>
<gene>
    <name evidence="1" type="ORF">LDX50_28480</name>
</gene>
<organism evidence="1 2">
    <name type="scientific">Fulvivirga sedimenti</name>
    <dbReference type="NCBI Taxonomy" id="2879465"/>
    <lineage>
        <taxon>Bacteria</taxon>
        <taxon>Pseudomonadati</taxon>
        <taxon>Bacteroidota</taxon>
        <taxon>Cytophagia</taxon>
        <taxon>Cytophagales</taxon>
        <taxon>Fulvivirgaceae</taxon>
        <taxon>Fulvivirga</taxon>
    </lineage>
</organism>
<evidence type="ECO:0000313" key="2">
    <source>
        <dbReference type="Proteomes" id="UP001139409"/>
    </source>
</evidence>
<accession>A0A9X1KZY8</accession>